<protein>
    <recommendedName>
        <fullName evidence="3">Phosphoribulokinase/uridine kinase domain-containing protein</fullName>
    </recommendedName>
</protein>
<evidence type="ECO:0000313" key="1">
    <source>
        <dbReference type="EMBL" id="KAJ8601375.1"/>
    </source>
</evidence>
<evidence type="ECO:0008006" key="3">
    <source>
        <dbReference type="Google" id="ProtNLM"/>
    </source>
</evidence>
<dbReference type="Proteomes" id="UP001230188">
    <property type="component" value="Unassembled WGS sequence"/>
</dbReference>
<dbReference type="EMBL" id="JAQMWT010000435">
    <property type="protein sequence ID" value="KAJ8601375.1"/>
    <property type="molecule type" value="Genomic_DNA"/>
</dbReference>
<name>A0AAD7UBU3_9STRA</name>
<dbReference type="AlphaFoldDB" id="A0AAD7UBU3"/>
<reference evidence="1" key="1">
    <citation type="submission" date="2023-01" db="EMBL/GenBank/DDBJ databases">
        <title>Metagenome sequencing of chrysophaentin producing Chrysophaeum taylorii.</title>
        <authorList>
            <person name="Davison J."/>
            <person name="Bewley C."/>
        </authorList>
    </citation>
    <scope>NUCLEOTIDE SEQUENCE</scope>
    <source>
        <strain evidence="1">NIES-1699</strain>
    </source>
</reference>
<keyword evidence="2" id="KW-1185">Reference proteome</keyword>
<accession>A0AAD7UBU3</accession>
<proteinExistence type="predicted"/>
<dbReference type="PANTHER" id="PTHR10285">
    <property type="entry name" value="URIDINE KINASE"/>
    <property type="match status" value="1"/>
</dbReference>
<organism evidence="1 2">
    <name type="scientific">Chrysophaeum taylorii</name>
    <dbReference type="NCBI Taxonomy" id="2483200"/>
    <lineage>
        <taxon>Eukaryota</taxon>
        <taxon>Sar</taxon>
        <taxon>Stramenopiles</taxon>
        <taxon>Ochrophyta</taxon>
        <taxon>Pelagophyceae</taxon>
        <taxon>Pelagomonadales</taxon>
        <taxon>Pelagomonadaceae</taxon>
        <taxon>Chrysophaeum</taxon>
    </lineage>
</organism>
<sequence length="209" mass="22967">MQRTYETLADRAIGEGQRWIGIAGGPGAGKSTVANAVAATCLSRGVEAVVLPMDGFHYSRARLKELDPPEAASLLPRRGAPPTFDAEGFVDALVAAKRRGAASLPAYSRALSDPVPDAVCLEPSHRVVLVEGNYLFLGFLDDDDDDEMRRWRGLCPLFDDRWFVSPRGGVKEQRARLVRRHLETWSDAKTKRVVLLFRGILTLPQGLGR</sequence>
<evidence type="ECO:0000313" key="2">
    <source>
        <dbReference type="Proteomes" id="UP001230188"/>
    </source>
</evidence>
<dbReference type="SUPFAM" id="SSF52540">
    <property type="entry name" value="P-loop containing nucleoside triphosphate hydrolases"/>
    <property type="match status" value="1"/>
</dbReference>
<dbReference type="InterPro" id="IPR027417">
    <property type="entry name" value="P-loop_NTPase"/>
</dbReference>
<comment type="caution">
    <text evidence="1">The sequence shown here is derived from an EMBL/GenBank/DDBJ whole genome shotgun (WGS) entry which is preliminary data.</text>
</comment>
<dbReference type="Gene3D" id="3.40.50.300">
    <property type="entry name" value="P-loop containing nucleotide triphosphate hydrolases"/>
    <property type="match status" value="1"/>
</dbReference>
<gene>
    <name evidence="1" type="ORF">CTAYLR_005031</name>
</gene>